<evidence type="ECO:0000256" key="2">
    <source>
        <dbReference type="SAM" id="MobiDB-lite"/>
    </source>
</evidence>
<protein>
    <submittedName>
        <fullName evidence="3">Uncharacterized protein</fullName>
    </submittedName>
</protein>
<dbReference type="AlphaFoldDB" id="A0AAE0C1S4"/>
<accession>A0AAE0C1S4</accession>
<evidence type="ECO:0000313" key="4">
    <source>
        <dbReference type="Proteomes" id="UP001190700"/>
    </source>
</evidence>
<comment type="caution">
    <text evidence="3">The sequence shown here is derived from an EMBL/GenBank/DDBJ whole genome shotgun (WGS) entry which is preliminary data.</text>
</comment>
<keyword evidence="4" id="KW-1185">Reference proteome</keyword>
<feature type="region of interest" description="Disordered" evidence="2">
    <location>
        <begin position="121"/>
        <end position="149"/>
    </location>
</feature>
<reference evidence="3 4" key="1">
    <citation type="journal article" date="2015" name="Genome Biol. Evol.">
        <title>Comparative Genomics of a Bacterivorous Green Alga Reveals Evolutionary Causalities and Consequences of Phago-Mixotrophic Mode of Nutrition.</title>
        <authorList>
            <person name="Burns J.A."/>
            <person name="Paasch A."/>
            <person name="Narechania A."/>
            <person name="Kim E."/>
        </authorList>
    </citation>
    <scope>NUCLEOTIDE SEQUENCE [LARGE SCALE GENOMIC DNA]</scope>
    <source>
        <strain evidence="3 4">PLY_AMNH</strain>
    </source>
</reference>
<organism evidence="3 4">
    <name type="scientific">Cymbomonas tetramitiformis</name>
    <dbReference type="NCBI Taxonomy" id="36881"/>
    <lineage>
        <taxon>Eukaryota</taxon>
        <taxon>Viridiplantae</taxon>
        <taxon>Chlorophyta</taxon>
        <taxon>Pyramimonadophyceae</taxon>
        <taxon>Pyramimonadales</taxon>
        <taxon>Pyramimonadaceae</taxon>
        <taxon>Cymbomonas</taxon>
    </lineage>
</organism>
<feature type="compositionally biased region" description="Polar residues" evidence="2">
    <location>
        <begin position="133"/>
        <end position="143"/>
    </location>
</feature>
<evidence type="ECO:0000256" key="1">
    <source>
        <dbReference type="SAM" id="Coils"/>
    </source>
</evidence>
<proteinExistence type="predicted"/>
<sequence length="401" mass="43778">MLEHHEAACRVVASIKGGPEAFVQQCRRLKQSNDEQVLESICDTVCERVTKKCYVASLASDREKAFDTVDMTTLNELNTECTEFVDSYKQCRSAYFEKQESPVDNLTSKFATASISPVAGVQKRVPRSRDASRQVTPQPSKAPSVTDGDVPAEAARIVSLQRVSELETELAMKETRIADLESKLKAQVDEMDLAIADSRSADTERAQLRARLDEYEVQVAKQQLQIIELKAAQLNPAAAVNASNASTSRKGSKKQLETELDAANQSVARLQTLNEVLIRNATAEVCDIEDLESILDGPLNSAGYDWSITETESETLAKVFIFALDADAEADADADADDATVANEGAKKAKEQNLLHGLPMTLGKGLIQKNRLNKAAARELAEVIAKDGTLYLKEADGLLEK</sequence>
<dbReference type="EMBL" id="LGRX02030082">
    <property type="protein sequence ID" value="KAK3246183.1"/>
    <property type="molecule type" value="Genomic_DNA"/>
</dbReference>
<name>A0AAE0C1S4_9CHLO</name>
<dbReference type="Proteomes" id="UP001190700">
    <property type="component" value="Unassembled WGS sequence"/>
</dbReference>
<evidence type="ECO:0000313" key="3">
    <source>
        <dbReference type="EMBL" id="KAK3246183.1"/>
    </source>
</evidence>
<keyword evidence="1" id="KW-0175">Coiled coil</keyword>
<feature type="coiled-coil region" evidence="1">
    <location>
        <begin position="163"/>
        <end position="280"/>
    </location>
</feature>
<gene>
    <name evidence="3" type="ORF">CYMTET_44271</name>
</gene>